<dbReference type="InterPro" id="IPR001841">
    <property type="entry name" value="Znf_RING"/>
</dbReference>
<comment type="caution">
    <text evidence="11">The sequence shown here is derived from an EMBL/GenBank/DDBJ whole genome shotgun (WGS) entry which is preliminary data.</text>
</comment>
<evidence type="ECO:0000256" key="4">
    <source>
        <dbReference type="ARBA" id="ARBA00022723"/>
    </source>
</evidence>
<dbReference type="GO" id="GO:0005634">
    <property type="term" value="C:nucleus"/>
    <property type="evidence" value="ECO:0007669"/>
    <property type="project" value="TreeGrafter"/>
</dbReference>
<evidence type="ECO:0000259" key="10">
    <source>
        <dbReference type="PROSITE" id="PS50089"/>
    </source>
</evidence>
<feature type="compositionally biased region" description="Polar residues" evidence="9">
    <location>
        <begin position="279"/>
        <end position="290"/>
    </location>
</feature>
<dbReference type="PANTHER" id="PTHR22937">
    <property type="entry name" value="E3 UBIQUITIN-PROTEIN LIGASE RNF165"/>
    <property type="match status" value="1"/>
</dbReference>
<evidence type="ECO:0000256" key="2">
    <source>
        <dbReference type="ARBA" id="ARBA00012483"/>
    </source>
</evidence>
<evidence type="ECO:0000256" key="6">
    <source>
        <dbReference type="ARBA" id="ARBA00022786"/>
    </source>
</evidence>
<dbReference type="PANTHER" id="PTHR22937:SF222">
    <property type="entry name" value="RING-TYPE E3 UBIQUITIN TRANSFERASE"/>
    <property type="match status" value="1"/>
</dbReference>
<accession>A0AAV5JS36</accession>
<dbReference type="InterPro" id="IPR045191">
    <property type="entry name" value="MBR1/2-like"/>
</dbReference>
<evidence type="ECO:0000256" key="3">
    <source>
        <dbReference type="ARBA" id="ARBA00022679"/>
    </source>
</evidence>
<dbReference type="GO" id="GO:0008270">
    <property type="term" value="F:zinc ion binding"/>
    <property type="evidence" value="ECO:0007669"/>
    <property type="project" value="UniProtKB-KW"/>
</dbReference>
<evidence type="ECO:0000313" key="11">
    <source>
        <dbReference type="EMBL" id="GKV16437.1"/>
    </source>
</evidence>
<keyword evidence="7" id="KW-0862">Zinc</keyword>
<dbReference type="PROSITE" id="PS50089">
    <property type="entry name" value="ZF_RING_2"/>
    <property type="match status" value="1"/>
</dbReference>
<evidence type="ECO:0000256" key="1">
    <source>
        <dbReference type="ARBA" id="ARBA00000900"/>
    </source>
</evidence>
<dbReference type="SMART" id="SM00184">
    <property type="entry name" value="RING"/>
    <property type="match status" value="1"/>
</dbReference>
<reference evidence="11 12" key="1">
    <citation type="journal article" date="2021" name="Commun. Biol.">
        <title>The genome of Shorea leprosula (Dipterocarpaceae) highlights the ecological relevance of drought in aseasonal tropical rainforests.</title>
        <authorList>
            <person name="Ng K.K.S."/>
            <person name="Kobayashi M.J."/>
            <person name="Fawcett J.A."/>
            <person name="Hatakeyama M."/>
            <person name="Paape T."/>
            <person name="Ng C.H."/>
            <person name="Ang C.C."/>
            <person name="Tnah L.H."/>
            <person name="Lee C.T."/>
            <person name="Nishiyama T."/>
            <person name="Sese J."/>
            <person name="O'Brien M.J."/>
            <person name="Copetti D."/>
            <person name="Mohd Noor M.I."/>
            <person name="Ong R.C."/>
            <person name="Putra M."/>
            <person name="Sireger I.Z."/>
            <person name="Indrioko S."/>
            <person name="Kosugi Y."/>
            <person name="Izuno A."/>
            <person name="Isagi Y."/>
            <person name="Lee S.L."/>
            <person name="Shimizu K.K."/>
        </authorList>
    </citation>
    <scope>NUCLEOTIDE SEQUENCE [LARGE SCALE GENOMIC DNA]</scope>
    <source>
        <strain evidence="11">214</strain>
    </source>
</reference>
<proteinExistence type="predicted"/>
<name>A0AAV5JS36_9ROSI</name>
<sequence>MGARNIPCSSQMIDLDLESDQQRQQYPHPEQCIYLGGITNFPPPEMAVSASGNTTSFDAHSLSDPYDMFYGIPHYPCVQHPHPHALNLELGVGTVSSFYFPYMTNPPSSIPMNQGPMDQLPSSSNYSPLGISAGEYGRNVHFMDDARSLYKRKITEGIQGNFHYLNAPSSSNSSVVPLNTRHPDGLVDSACFTPPQYRANSAPSIREVGSHSGARNRLGATAVDPISIHNHNHLFQGNYIGQPFQPARTDGGASSWGQAQALSYMRGSNVGGPRETVHRSSTTFINSSPPNLRHHNYHQPLPPIQGVRGNNISVHPQATAVSYRVPSSYTPQNNPMNPSQDSLEMGSRHVRPMPPGGLRTYRPHREDVVPETSQRHRNLPYLRVLPPDGVALLEFSEFYEDVDNFIDHHRDMRLDIEDMSYEELLALGERIGNVNTGLSEEAVNSKLKTRNYLTSAKYINLEEAAPVDLEADSCIICQEEYENEEKIGTLDCGHEYHADCLKKWLLVKNVCPICKTEALAT</sequence>
<dbReference type="InterPro" id="IPR013083">
    <property type="entry name" value="Znf_RING/FYVE/PHD"/>
</dbReference>
<keyword evidence="6" id="KW-0833">Ubl conjugation pathway</keyword>
<evidence type="ECO:0000256" key="5">
    <source>
        <dbReference type="ARBA" id="ARBA00022771"/>
    </source>
</evidence>
<protein>
    <recommendedName>
        <fullName evidence="2">RING-type E3 ubiquitin transferase</fullName>
        <ecNumber evidence="2">2.3.2.27</ecNumber>
    </recommendedName>
</protein>
<comment type="catalytic activity">
    <reaction evidence="1">
        <text>S-ubiquitinyl-[E2 ubiquitin-conjugating enzyme]-L-cysteine + [acceptor protein]-L-lysine = [E2 ubiquitin-conjugating enzyme]-L-cysteine + N(6)-ubiquitinyl-[acceptor protein]-L-lysine.</text>
        <dbReference type="EC" id="2.3.2.27"/>
    </reaction>
</comment>
<evidence type="ECO:0000256" key="9">
    <source>
        <dbReference type="SAM" id="MobiDB-lite"/>
    </source>
</evidence>
<keyword evidence="4" id="KW-0479">Metal-binding</keyword>
<keyword evidence="5 8" id="KW-0863">Zinc-finger</keyword>
<feature type="region of interest" description="Disordered" evidence="9">
    <location>
        <begin position="268"/>
        <end position="293"/>
    </location>
</feature>
<dbReference type="EMBL" id="BPVZ01000045">
    <property type="protein sequence ID" value="GKV16437.1"/>
    <property type="molecule type" value="Genomic_DNA"/>
</dbReference>
<organism evidence="11 12">
    <name type="scientific">Rubroshorea leprosula</name>
    <dbReference type="NCBI Taxonomy" id="152421"/>
    <lineage>
        <taxon>Eukaryota</taxon>
        <taxon>Viridiplantae</taxon>
        <taxon>Streptophyta</taxon>
        <taxon>Embryophyta</taxon>
        <taxon>Tracheophyta</taxon>
        <taxon>Spermatophyta</taxon>
        <taxon>Magnoliopsida</taxon>
        <taxon>eudicotyledons</taxon>
        <taxon>Gunneridae</taxon>
        <taxon>Pentapetalae</taxon>
        <taxon>rosids</taxon>
        <taxon>malvids</taxon>
        <taxon>Malvales</taxon>
        <taxon>Dipterocarpaceae</taxon>
        <taxon>Rubroshorea</taxon>
    </lineage>
</organism>
<dbReference type="Pfam" id="PF13639">
    <property type="entry name" value="zf-RING_2"/>
    <property type="match status" value="1"/>
</dbReference>
<keyword evidence="3" id="KW-0808">Transferase</keyword>
<evidence type="ECO:0000256" key="8">
    <source>
        <dbReference type="PROSITE-ProRule" id="PRU00175"/>
    </source>
</evidence>
<dbReference type="Proteomes" id="UP001054252">
    <property type="component" value="Unassembled WGS sequence"/>
</dbReference>
<dbReference type="Gene3D" id="3.30.40.10">
    <property type="entry name" value="Zinc/RING finger domain, C3HC4 (zinc finger)"/>
    <property type="match status" value="1"/>
</dbReference>
<dbReference type="GO" id="GO:0061630">
    <property type="term" value="F:ubiquitin protein ligase activity"/>
    <property type="evidence" value="ECO:0007669"/>
    <property type="project" value="UniProtKB-EC"/>
</dbReference>
<dbReference type="EC" id="2.3.2.27" evidence="2"/>
<evidence type="ECO:0000256" key="7">
    <source>
        <dbReference type="ARBA" id="ARBA00022833"/>
    </source>
</evidence>
<feature type="domain" description="RING-type" evidence="10">
    <location>
        <begin position="474"/>
        <end position="515"/>
    </location>
</feature>
<evidence type="ECO:0000313" key="12">
    <source>
        <dbReference type="Proteomes" id="UP001054252"/>
    </source>
</evidence>
<dbReference type="AlphaFoldDB" id="A0AAV5JS36"/>
<dbReference type="FunFam" id="3.30.40.10:FF:000615">
    <property type="entry name" value="E3 ubiquitin ligase BIG BROTHER"/>
    <property type="match status" value="1"/>
</dbReference>
<keyword evidence="12" id="KW-1185">Reference proteome</keyword>
<dbReference type="SUPFAM" id="SSF57850">
    <property type="entry name" value="RING/U-box"/>
    <property type="match status" value="1"/>
</dbReference>
<gene>
    <name evidence="11" type="ORF">SLEP1_g27079</name>
</gene>